<dbReference type="Proteomes" id="UP001497453">
    <property type="component" value="Chromosome 4"/>
</dbReference>
<dbReference type="SMART" id="SM00382">
    <property type="entry name" value="AAA"/>
    <property type="match status" value="1"/>
</dbReference>
<dbReference type="PANTHER" id="PTHR46411:SF3">
    <property type="entry name" value="AAA+ ATPASE DOMAIN-CONTAINING PROTEIN"/>
    <property type="match status" value="1"/>
</dbReference>
<organism evidence="2 3">
    <name type="scientific">Somion occarium</name>
    <dbReference type="NCBI Taxonomy" id="3059160"/>
    <lineage>
        <taxon>Eukaryota</taxon>
        <taxon>Fungi</taxon>
        <taxon>Dikarya</taxon>
        <taxon>Basidiomycota</taxon>
        <taxon>Agaricomycotina</taxon>
        <taxon>Agaricomycetes</taxon>
        <taxon>Polyporales</taxon>
        <taxon>Cerrenaceae</taxon>
        <taxon>Somion</taxon>
    </lineage>
</organism>
<dbReference type="Gene3D" id="3.40.50.300">
    <property type="entry name" value="P-loop containing nucleotide triphosphate hydrolases"/>
    <property type="match status" value="1"/>
</dbReference>
<accession>A0ABP1DF40</accession>
<dbReference type="PANTHER" id="PTHR46411">
    <property type="entry name" value="FAMILY ATPASE, PUTATIVE-RELATED"/>
    <property type="match status" value="1"/>
</dbReference>
<proteinExistence type="predicted"/>
<dbReference type="EMBL" id="OZ037947">
    <property type="protein sequence ID" value="CAL1706450.1"/>
    <property type="molecule type" value="Genomic_DNA"/>
</dbReference>
<dbReference type="Pfam" id="PF22942">
    <property type="entry name" value="DUF7025"/>
    <property type="match status" value="1"/>
</dbReference>
<evidence type="ECO:0000259" key="1">
    <source>
        <dbReference type="SMART" id="SM00382"/>
    </source>
</evidence>
<feature type="domain" description="AAA+ ATPase" evidence="1">
    <location>
        <begin position="553"/>
        <end position="682"/>
    </location>
</feature>
<protein>
    <recommendedName>
        <fullName evidence="1">AAA+ ATPase domain-containing protein</fullName>
    </recommendedName>
</protein>
<evidence type="ECO:0000313" key="2">
    <source>
        <dbReference type="EMBL" id="CAL1706450.1"/>
    </source>
</evidence>
<gene>
    <name evidence="2" type="ORF">GFSPODELE1_LOCUS5875</name>
</gene>
<dbReference type="InterPro" id="IPR027417">
    <property type="entry name" value="P-loop_NTPase"/>
</dbReference>
<reference evidence="3" key="1">
    <citation type="submission" date="2024-04" db="EMBL/GenBank/DDBJ databases">
        <authorList>
            <person name="Shaw F."/>
            <person name="Minotto A."/>
        </authorList>
    </citation>
    <scope>NUCLEOTIDE SEQUENCE [LARGE SCALE GENOMIC DNA]</scope>
</reference>
<evidence type="ECO:0000313" key="3">
    <source>
        <dbReference type="Proteomes" id="UP001497453"/>
    </source>
</evidence>
<sequence>MAHRGRKRPSAGSSMNPIPVNIRHMLHGEGSPQSILHALDAGSLAVPAPIGEVVNYDPKAEDGTKEEEIAKGDTGSVLEVKHIDEVYDMFTGQWSVKSTPPSAVQSSTKEGGKYDAYAFTVIRKFQPTTMSRDNKATSYNVTKQLEIHSDHLKSIGQDVIGHVQGISWTAKPLRVDPQAVLGWLQELQAYASKLSAEAIGAPEDSPVHLKMEHLNHFLNYLTNSYESTLTTLSSLTIHGEITFDLLWALFVPNKTILYLLCPTTNEPRAVRLVHAEKCQKPDQHGGMSAAYDPSGLTVGGDGGNEFSKLMWRLVVEYVEVDVGTRKEPGVGTVGFGYAGLGSVIDIAGFAGAKKISSLGVFPFEYYAGPGGPEGLKKRLIERGKRWTSMAGGVHHLAYQGIAYQWKRNAMGSGSYIKCNVNSRVMIDRKTFSETVPNYEKFPIVTKTLSNVDIDRHVLRLSTGTSQQEEIVEAKDLTDEQLMLTTPILYGFSLSDKIWLEFTSDFVQPFEWNNEAYANLVIPAEQKLLLTTLVEVHNSSPAAKFDDFVEGKGLGLVINLFGNPGTGKSLTAEAMSEYLKKPLYVVGAGDLGTSADRVDSALSVILKISATWGAVVLIDEADVFLEERSLQFLERNAMVAVFLRHLEYFRGILFLTTNRVRVFDEAFQSRIHVSLRYQDLKPDARRQIWVAFLQKANGNIPNGGLNAEELRHLGEKKINGRQIKNVVRTAGALAYGKNERLGYSHLVQVLDMMDQFDASQSMYQ</sequence>
<dbReference type="InterPro" id="IPR054289">
    <property type="entry name" value="DUF7025"/>
</dbReference>
<dbReference type="Pfam" id="PF00004">
    <property type="entry name" value="AAA"/>
    <property type="match status" value="1"/>
</dbReference>
<dbReference type="InterPro" id="IPR003959">
    <property type="entry name" value="ATPase_AAA_core"/>
</dbReference>
<name>A0ABP1DF40_9APHY</name>
<dbReference type="InterPro" id="IPR003593">
    <property type="entry name" value="AAA+_ATPase"/>
</dbReference>
<dbReference type="SUPFAM" id="SSF52540">
    <property type="entry name" value="P-loop containing nucleoside triphosphate hydrolases"/>
    <property type="match status" value="1"/>
</dbReference>
<keyword evidence="3" id="KW-1185">Reference proteome</keyword>